<dbReference type="RefSeq" id="WP_058439299.1">
    <property type="nucleotide sequence ID" value="NZ_KQ758903.1"/>
</dbReference>
<evidence type="ECO:0000256" key="3">
    <source>
        <dbReference type="ARBA" id="ARBA00022485"/>
    </source>
</evidence>
<keyword evidence="4" id="KW-0479">Metal-binding</keyword>
<dbReference type="GO" id="GO:0005886">
    <property type="term" value="C:plasma membrane"/>
    <property type="evidence" value="ECO:0007669"/>
    <property type="project" value="UniProtKB-SubCell"/>
</dbReference>
<evidence type="ECO:0000313" key="12">
    <source>
        <dbReference type="Proteomes" id="UP000053947"/>
    </source>
</evidence>
<proteinExistence type="predicted"/>
<organism evidence="11 12">
    <name type="scientific">Dehalogenimonas alkenigignens</name>
    <dbReference type="NCBI Taxonomy" id="1217799"/>
    <lineage>
        <taxon>Bacteria</taxon>
        <taxon>Bacillati</taxon>
        <taxon>Chloroflexota</taxon>
        <taxon>Dehalococcoidia</taxon>
        <taxon>Dehalococcoidales</taxon>
        <taxon>Dehalococcoidaceae</taxon>
        <taxon>Dehalogenimonas</taxon>
    </lineage>
</organism>
<dbReference type="InterPro" id="IPR012832">
    <property type="entry name" value="RDH"/>
</dbReference>
<gene>
    <name evidence="11" type="ORF">DEALK_11330</name>
</gene>
<evidence type="ECO:0000256" key="5">
    <source>
        <dbReference type="ARBA" id="ARBA00022729"/>
    </source>
</evidence>
<keyword evidence="2" id="KW-1003">Cell membrane</keyword>
<evidence type="ECO:0000256" key="9">
    <source>
        <dbReference type="ARBA" id="ARBA00029374"/>
    </source>
</evidence>
<dbReference type="GO" id="GO:0051539">
    <property type="term" value="F:4 iron, 4 sulfur cluster binding"/>
    <property type="evidence" value="ECO:0007669"/>
    <property type="project" value="UniProtKB-KW"/>
</dbReference>
<dbReference type="PROSITE" id="PS00198">
    <property type="entry name" value="4FE4S_FER_1"/>
    <property type="match status" value="1"/>
</dbReference>
<dbReference type="PROSITE" id="PS51318">
    <property type="entry name" value="TAT"/>
    <property type="match status" value="1"/>
</dbReference>
<dbReference type="STRING" id="1217799.DEALK_11330"/>
<keyword evidence="3" id="KW-0004">4Fe-4S</keyword>
<accession>A0A0W0GI91</accession>
<feature type="domain" description="4Fe-4S ferredoxin-type" evidence="10">
    <location>
        <begin position="336"/>
        <end position="366"/>
    </location>
</feature>
<sequence length="466" mass="52357">MSKFHTTVSRRDFMKGLGLAGAGLGAVAALAPAFRDMDELTASSAQFKHPWYVKEREYDNPTVEIDWNVFQRWDRTTKVLGSTLPLTATNSAHGALHPEIKQYIDLKTNGRDIDYMKEKFPTYKGPSLRDYSVANASSASDKLPSPNFVGATTGVTIPTPESRGLAKWNGTPEENLQTITNAFKFFGATRVRVMEITDKSRKLFYKNTTSGMPYNFKDVEAPEEIAKTEYVIPNKAKYLILYSCLEATDYVRQAPAPTYSGYCHGHKVQANVHYFLGSMGFMHIEAGGFTPASGVGSFAGATEHSRSAMVGTSYSHGNLFRWMGRVVTDMPLAPTRPIEAGIERFCVDCMTCAHGCPYESMPLGEKRWDHENPEEEKVKNYLPGYKGWRLYNFRCPRCKSCHGQCVFNGGDEALIHSIVRNTQAVTPLFNGFFADMHDIFGFGTRNPDEWWKHDVPTFQFDPTYLY</sequence>
<dbReference type="InterPro" id="IPR006311">
    <property type="entry name" value="TAT_signal"/>
</dbReference>
<evidence type="ECO:0000313" key="11">
    <source>
        <dbReference type="EMBL" id="KTB48288.1"/>
    </source>
</evidence>
<comment type="subcellular location">
    <subcellularLocation>
        <location evidence="1">Cell membrane</location>
    </subcellularLocation>
</comment>
<evidence type="ECO:0000259" key="10">
    <source>
        <dbReference type="PROSITE" id="PS51379"/>
    </source>
</evidence>
<keyword evidence="7" id="KW-0411">Iron-sulfur</keyword>
<dbReference type="EMBL" id="LFDV01000002">
    <property type="protein sequence ID" value="KTB48288.1"/>
    <property type="molecule type" value="Genomic_DNA"/>
</dbReference>
<dbReference type="PROSITE" id="PS51379">
    <property type="entry name" value="4FE4S_FER_2"/>
    <property type="match status" value="1"/>
</dbReference>
<comment type="caution">
    <text evidence="11">The sequence shown here is derived from an EMBL/GenBank/DDBJ whole genome shotgun (WGS) entry which is preliminary data.</text>
</comment>
<dbReference type="InterPro" id="IPR017900">
    <property type="entry name" value="4Fe4S_Fe_S_CS"/>
</dbReference>
<comment type="cofactor">
    <cofactor evidence="9">
        <name>corrinoid</name>
        <dbReference type="ChEBI" id="CHEBI:33913"/>
    </cofactor>
</comment>
<dbReference type="NCBIfam" id="TIGR01409">
    <property type="entry name" value="TAT_signal_seq"/>
    <property type="match status" value="1"/>
</dbReference>
<keyword evidence="8" id="KW-0472">Membrane</keyword>
<evidence type="ECO:0000256" key="1">
    <source>
        <dbReference type="ARBA" id="ARBA00004236"/>
    </source>
</evidence>
<protein>
    <submittedName>
        <fullName evidence="11">Reductive dehalogenase</fullName>
    </submittedName>
</protein>
<dbReference type="NCBIfam" id="TIGR02486">
    <property type="entry name" value="RDH"/>
    <property type="match status" value="1"/>
</dbReference>
<dbReference type="GO" id="GO:0046872">
    <property type="term" value="F:metal ion binding"/>
    <property type="evidence" value="ECO:0007669"/>
    <property type="project" value="UniProtKB-KW"/>
</dbReference>
<evidence type="ECO:0000256" key="7">
    <source>
        <dbReference type="ARBA" id="ARBA00023014"/>
    </source>
</evidence>
<dbReference type="InterPro" id="IPR017896">
    <property type="entry name" value="4Fe4S_Fe-S-bd"/>
</dbReference>
<keyword evidence="12" id="KW-1185">Reference proteome</keyword>
<dbReference type="PATRIC" id="fig|1217799.6.peg.1167"/>
<evidence type="ECO:0000256" key="4">
    <source>
        <dbReference type="ARBA" id="ARBA00022723"/>
    </source>
</evidence>
<evidence type="ECO:0000256" key="8">
    <source>
        <dbReference type="ARBA" id="ARBA00023136"/>
    </source>
</evidence>
<keyword evidence="6" id="KW-0408">Iron</keyword>
<evidence type="ECO:0000256" key="6">
    <source>
        <dbReference type="ARBA" id="ARBA00023004"/>
    </source>
</evidence>
<reference evidence="11 12" key="1">
    <citation type="submission" date="2015-06" db="EMBL/GenBank/DDBJ databases">
        <title>Genome sequence of the organohalide-respiring Dehalogenimonas alkenigignens type strain (IP3-3T).</title>
        <authorList>
            <person name="Key T.A."/>
            <person name="Richmond D.P."/>
            <person name="Bowman K.S."/>
            <person name="Cho Y.-J."/>
            <person name="Chun J."/>
            <person name="da Costa M.S."/>
            <person name="Rainey F.A."/>
            <person name="Moe W.M."/>
        </authorList>
    </citation>
    <scope>NUCLEOTIDE SEQUENCE [LARGE SCALE GENOMIC DNA]</scope>
    <source>
        <strain evidence="11 12">IP3-3</strain>
    </source>
</reference>
<dbReference type="OrthoDB" id="9794954at2"/>
<dbReference type="InterPro" id="IPR019546">
    <property type="entry name" value="TAT_signal_bac_arc"/>
</dbReference>
<name>A0A0W0GI91_9CHLR</name>
<dbReference type="SUPFAM" id="SSF46548">
    <property type="entry name" value="alpha-helical ferredoxin"/>
    <property type="match status" value="1"/>
</dbReference>
<dbReference type="AlphaFoldDB" id="A0A0W0GI91"/>
<dbReference type="Proteomes" id="UP000053947">
    <property type="component" value="Unassembled WGS sequence"/>
</dbReference>
<evidence type="ECO:0000256" key="2">
    <source>
        <dbReference type="ARBA" id="ARBA00022475"/>
    </source>
</evidence>
<keyword evidence="5" id="KW-0732">Signal</keyword>